<evidence type="ECO:0000313" key="1">
    <source>
        <dbReference type="EMBL" id="OQR79564.1"/>
    </source>
</evidence>
<dbReference type="EMBL" id="MNPL01000953">
    <property type="protein sequence ID" value="OQR79564.1"/>
    <property type="molecule type" value="Genomic_DNA"/>
</dbReference>
<dbReference type="OrthoDB" id="6505462at2759"/>
<comment type="caution">
    <text evidence="1">The sequence shown here is derived from an EMBL/GenBank/DDBJ whole genome shotgun (WGS) entry which is preliminary data.</text>
</comment>
<keyword evidence="2" id="KW-1185">Reference proteome</keyword>
<protein>
    <submittedName>
        <fullName evidence="1">Uncharacterized protein</fullName>
    </submittedName>
</protein>
<name>A0A1V9Y1E9_9ACAR</name>
<gene>
    <name evidence="1" type="ORF">BIW11_05649</name>
</gene>
<dbReference type="AlphaFoldDB" id="A0A1V9Y1E9"/>
<accession>A0A1V9Y1E9</accession>
<evidence type="ECO:0000313" key="2">
    <source>
        <dbReference type="Proteomes" id="UP000192247"/>
    </source>
</evidence>
<organism evidence="1 2">
    <name type="scientific">Tropilaelaps mercedesae</name>
    <dbReference type="NCBI Taxonomy" id="418985"/>
    <lineage>
        <taxon>Eukaryota</taxon>
        <taxon>Metazoa</taxon>
        <taxon>Ecdysozoa</taxon>
        <taxon>Arthropoda</taxon>
        <taxon>Chelicerata</taxon>
        <taxon>Arachnida</taxon>
        <taxon>Acari</taxon>
        <taxon>Parasitiformes</taxon>
        <taxon>Mesostigmata</taxon>
        <taxon>Gamasina</taxon>
        <taxon>Dermanyssoidea</taxon>
        <taxon>Laelapidae</taxon>
        <taxon>Tropilaelaps</taxon>
    </lineage>
</organism>
<sequence>MGKQFPTNILQQSLDLNREAIKAGEPVLIGTFQLGLFDLKDGRLYNAFTTNILSEVKVQCINKTIYLWVPLVIQEPRVIFDLVYLTNIGAGELLIYLDGLYLNVTLAIPKPPKPPGAKTKVLKLNLLATPGLGFRSSTRNPLGAVLSTALNLLLRTFRWPAVRIVEIIIEDLTKRFVDKTDLPL</sequence>
<proteinExistence type="predicted"/>
<dbReference type="InParanoid" id="A0A1V9Y1E9"/>
<dbReference type="Proteomes" id="UP000192247">
    <property type="component" value="Unassembled WGS sequence"/>
</dbReference>
<reference evidence="1 2" key="1">
    <citation type="journal article" date="2017" name="Gigascience">
        <title>Draft genome of the honey bee ectoparasitic mite, Tropilaelaps mercedesae, is shaped by the parasitic life history.</title>
        <authorList>
            <person name="Dong X."/>
            <person name="Armstrong S.D."/>
            <person name="Xia D."/>
            <person name="Makepeace B.L."/>
            <person name="Darby A.C."/>
            <person name="Kadowaki T."/>
        </authorList>
    </citation>
    <scope>NUCLEOTIDE SEQUENCE [LARGE SCALE GENOMIC DNA]</scope>
    <source>
        <strain evidence="1">Wuxi-XJTLU</strain>
    </source>
</reference>